<dbReference type="InterPro" id="IPR012902">
    <property type="entry name" value="N_methyl_site"/>
</dbReference>
<dbReference type="HOGENOM" id="CLU_041661_0_0_0"/>
<protein>
    <recommendedName>
        <fullName evidence="1">DUF1559 domain-containing protein</fullName>
    </recommendedName>
</protein>
<feature type="domain" description="DUF1559" evidence="1">
    <location>
        <begin position="35"/>
        <end position="308"/>
    </location>
</feature>
<dbReference type="AlphaFoldDB" id="F0SPK0"/>
<dbReference type="PANTHER" id="PTHR30093">
    <property type="entry name" value="GENERAL SECRETION PATHWAY PROTEIN G"/>
    <property type="match status" value="1"/>
</dbReference>
<gene>
    <name evidence="2" type="ordered locus">Plabr_0275</name>
</gene>
<dbReference type="NCBIfam" id="TIGR02532">
    <property type="entry name" value="IV_pilin_GFxxxE"/>
    <property type="match status" value="1"/>
</dbReference>
<dbReference type="STRING" id="756272.Plabr_0275"/>
<accession>F0SPK0</accession>
<dbReference type="PANTHER" id="PTHR30093:SF2">
    <property type="entry name" value="TYPE II SECRETION SYSTEM PROTEIN H"/>
    <property type="match status" value="1"/>
</dbReference>
<dbReference type="InterPro" id="IPR045584">
    <property type="entry name" value="Pilin-like"/>
</dbReference>
<evidence type="ECO:0000313" key="3">
    <source>
        <dbReference type="Proteomes" id="UP000006860"/>
    </source>
</evidence>
<evidence type="ECO:0000313" key="2">
    <source>
        <dbReference type="EMBL" id="ADY57904.1"/>
    </source>
</evidence>
<sequence>MKPPSKCRPAFTLIELLVVIAIIAILVALLLPAVQQAREAARRSQCKNNMKQLGLALHNYHDTHNAFPPRNIYTDNKNHSWMTMLLPGMEQAALYDAYNFSLPMMDQRFTQSNSPPGVIGTRIPAFECPSDVDVGGVTYVASTLGIAPTSYAAITTSGGSGDDAFASTKAGLFPENAVTRFRDITDGTSNTIAVGEVAKTSVTGVSGCGNGCMQKFGSGTGTYVRGWGFGYHYAGWNSQTGKNARPTLCPQTAGDWCAKNTDGSYLWEPVIHGYYGIHGNWPGASSRHQGGAQFLMGDGAVRFLSENLSFATWENLCATRDGNVIGEF</sequence>
<dbReference type="InterPro" id="IPR011453">
    <property type="entry name" value="DUF1559"/>
</dbReference>
<evidence type="ECO:0000259" key="1">
    <source>
        <dbReference type="Pfam" id="PF07596"/>
    </source>
</evidence>
<keyword evidence="3" id="KW-1185">Reference proteome</keyword>
<dbReference type="Pfam" id="PF07963">
    <property type="entry name" value="N_methyl"/>
    <property type="match status" value="1"/>
</dbReference>
<dbReference type="OrthoDB" id="255848at2"/>
<dbReference type="NCBIfam" id="TIGR04294">
    <property type="entry name" value="pre_pil_HX9DG"/>
    <property type="match status" value="1"/>
</dbReference>
<dbReference type="SUPFAM" id="SSF54523">
    <property type="entry name" value="Pili subunits"/>
    <property type="match status" value="1"/>
</dbReference>
<dbReference type="RefSeq" id="WP_013626648.1">
    <property type="nucleotide sequence ID" value="NC_015174.1"/>
</dbReference>
<organism evidence="2 3">
    <name type="scientific">Rubinisphaera brasiliensis (strain ATCC 49424 / DSM 5305 / JCM 21570 / IAM 15109 / NBRC 103401 / IFAM 1448)</name>
    <name type="common">Planctomyces brasiliensis</name>
    <dbReference type="NCBI Taxonomy" id="756272"/>
    <lineage>
        <taxon>Bacteria</taxon>
        <taxon>Pseudomonadati</taxon>
        <taxon>Planctomycetota</taxon>
        <taxon>Planctomycetia</taxon>
        <taxon>Planctomycetales</taxon>
        <taxon>Planctomycetaceae</taxon>
        <taxon>Rubinisphaera</taxon>
    </lineage>
</organism>
<dbReference type="Gene3D" id="3.30.700.10">
    <property type="entry name" value="Glycoprotein, Type 4 Pilin"/>
    <property type="match status" value="1"/>
</dbReference>
<name>F0SPK0_RUBBR</name>
<dbReference type="KEGG" id="pbs:Plabr_0275"/>
<reference evidence="3" key="1">
    <citation type="submission" date="2011-02" db="EMBL/GenBank/DDBJ databases">
        <title>The complete genome of Planctomyces brasiliensis DSM 5305.</title>
        <authorList>
            <person name="Lucas S."/>
            <person name="Copeland A."/>
            <person name="Lapidus A."/>
            <person name="Bruce D."/>
            <person name="Goodwin L."/>
            <person name="Pitluck S."/>
            <person name="Kyrpides N."/>
            <person name="Mavromatis K."/>
            <person name="Pagani I."/>
            <person name="Ivanova N."/>
            <person name="Ovchinnikova G."/>
            <person name="Lu M."/>
            <person name="Detter J.C."/>
            <person name="Han C."/>
            <person name="Land M."/>
            <person name="Hauser L."/>
            <person name="Markowitz V."/>
            <person name="Cheng J.-F."/>
            <person name="Hugenholtz P."/>
            <person name="Woyke T."/>
            <person name="Wu D."/>
            <person name="Tindall B."/>
            <person name="Pomrenke H.G."/>
            <person name="Brambilla E."/>
            <person name="Klenk H.-P."/>
            <person name="Eisen J.A."/>
        </authorList>
    </citation>
    <scope>NUCLEOTIDE SEQUENCE [LARGE SCALE GENOMIC DNA]</scope>
    <source>
        <strain evidence="3">ATCC 49424 / DSM 5305 / JCM 21570 / NBRC 103401 / IFAM 1448</strain>
    </source>
</reference>
<dbReference type="InterPro" id="IPR027558">
    <property type="entry name" value="Pre_pil_HX9DG_C"/>
</dbReference>
<dbReference type="Proteomes" id="UP000006860">
    <property type="component" value="Chromosome"/>
</dbReference>
<proteinExistence type="predicted"/>
<dbReference type="Pfam" id="PF07596">
    <property type="entry name" value="SBP_bac_10"/>
    <property type="match status" value="1"/>
</dbReference>
<dbReference type="EMBL" id="CP002546">
    <property type="protein sequence ID" value="ADY57904.1"/>
    <property type="molecule type" value="Genomic_DNA"/>
</dbReference>
<dbReference type="eggNOG" id="COG4968">
    <property type="taxonomic scope" value="Bacteria"/>
</dbReference>